<accession>A0A4P7NNS1</accession>
<protein>
    <submittedName>
        <fullName evidence="1">Uncharacterized protein</fullName>
    </submittedName>
</protein>
<reference evidence="1 2" key="1">
    <citation type="journal article" date="2019" name="Mol. Biol. Evol.">
        <title>Blast fungal genomes show frequent chromosomal changes, gene gains and losses, and effector gene turnover.</title>
        <authorList>
            <person name="Gomez Luciano L.B."/>
            <person name="Jason Tsai I."/>
            <person name="Chuma I."/>
            <person name="Tosa Y."/>
            <person name="Chen Y.H."/>
            <person name="Li J.Y."/>
            <person name="Li M.Y."/>
            <person name="Jade Lu M.Y."/>
            <person name="Nakayashiki H."/>
            <person name="Li W.H."/>
        </authorList>
    </citation>
    <scope>NUCLEOTIDE SEQUENCE [LARGE SCALE GENOMIC DNA]</scope>
    <source>
        <strain evidence="1">MZ5-1-6</strain>
    </source>
</reference>
<dbReference type="VEuPathDB" id="FungiDB:M_BR32_EuGene_00096921"/>
<dbReference type="EMBL" id="CP034209">
    <property type="protein sequence ID" value="QBZ63983.1"/>
    <property type="molecule type" value="Genomic_DNA"/>
</dbReference>
<proteinExistence type="predicted"/>
<organism evidence="1 2">
    <name type="scientific">Pyricularia oryzae</name>
    <name type="common">Rice blast fungus</name>
    <name type="synonym">Magnaporthe oryzae</name>
    <dbReference type="NCBI Taxonomy" id="318829"/>
    <lineage>
        <taxon>Eukaryota</taxon>
        <taxon>Fungi</taxon>
        <taxon>Dikarya</taxon>
        <taxon>Ascomycota</taxon>
        <taxon>Pezizomycotina</taxon>
        <taxon>Sordariomycetes</taxon>
        <taxon>Sordariomycetidae</taxon>
        <taxon>Magnaporthales</taxon>
        <taxon>Pyriculariaceae</taxon>
        <taxon>Pyricularia</taxon>
    </lineage>
</organism>
<dbReference type="Proteomes" id="UP000294847">
    <property type="component" value="Chromosome 6"/>
</dbReference>
<name>A0A4P7NNS1_PYROR</name>
<evidence type="ECO:0000313" key="2">
    <source>
        <dbReference type="Proteomes" id="UP000294847"/>
    </source>
</evidence>
<gene>
    <name evidence="1" type="ORF">PoMZ_05674</name>
</gene>
<dbReference type="AlphaFoldDB" id="A0A4P7NNS1"/>
<sequence>MHYHSLFTVIAATVALSPTVYAGPPNDAAIVAIPRKGQPGPPKKPPPEVPMKLIEVRPITDFRLNAFNKRVPGCEFGIFYKLLDDGGTLIGTQVERVGRSKYSWKFVPYEFAGCKWDKECNPIDKKRCQFHADRKDDDGTIIKYYKVVA</sequence>
<evidence type="ECO:0000313" key="1">
    <source>
        <dbReference type="EMBL" id="QBZ63983.1"/>
    </source>
</evidence>